<dbReference type="FunCoup" id="A0A6P7WVZ1">
    <property type="interactions" value="2458"/>
</dbReference>
<sequence>MEHYEDLSDCEVDDHSFFDSDFGEQSKTTDYTLTASKQTEEYEEENCLHINNTDSTIGTNVEENQSSLEESDKGMQLRKPSPDDEIDQTTNSSAMSVNPESECVCKEDVAALSIKINTIIPTGVPKIRRENKDKYDTDAEDSSDEEGKKRLRPKSAKQSSSLKKNIGKKYSRFSASSSSSDADCLDTESESYLEPSNSSVSRKSSRSIKSLDGNSKHREYTEESEDTVTDVTPLSTPDISPIQSFDLATTNEMLKKKKIKRQENVSQEIYDPQYDEKYDEKALHDAMDLNQLLKAFMRLDKKDQRNLVTETPTTKIKKNYSFTKDEVRQIDRENQRLLKELSRQNSGMRCNKITPKKLTCPPVRLYHSAVNRQREQQRIEKDNLALLKRLEAVKPTTGITRSEQLMDYHRQSSYLCTTVLSPRPGKSAASRLSLTSGPHRRAIKCKRA</sequence>
<feature type="region of interest" description="Disordered" evidence="3">
    <location>
        <begin position="423"/>
        <end position="448"/>
    </location>
</feature>
<dbReference type="InterPro" id="IPR038791">
    <property type="entry name" value="Cfap97/Hemingway"/>
</dbReference>
<dbReference type="InParanoid" id="A0A6P7WVZ1"/>
<organism evidence="4 5">
    <name type="scientific">Microcaecilia unicolor</name>
    <dbReference type="NCBI Taxonomy" id="1415580"/>
    <lineage>
        <taxon>Eukaryota</taxon>
        <taxon>Metazoa</taxon>
        <taxon>Chordata</taxon>
        <taxon>Craniata</taxon>
        <taxon>Vertebrata</taxon>
        <taxon>Euteleostomi</taxon>
        <taxon>Amphibia</taxon>
        <taxon>Gymnophiona</taxon>
        <taxon>Siphonopidae</taxon>
        <taxon>Microcaecilia</taxon>
    </lineage>
</organism>
<feature type="compositionally biased region" description="Basic and acidic residues" evidence="3">
    <location>
        <begin position="127"/>
        <end position="137"/>
    </location>
</feature>
<keyword evidence="5" id="KW-0966">Cell projection</keyword>
<reference evidence="5" key="1">
    <citation type="submission" date="2025-08" db="UniProtKB">
        <authorList>
            <consortium name="RefSeq"/>
        </authorList>
    </citation>
    <scope>IDENTIFICATION</scope>
</reference>
<feature type="region of interest" description="Disordered" evidence="3">
    <location>
        <begin position="1"/>
        <end position="29"/>
    </location>
</feature>
<feature type="compositionally biased region" description="Polar residues" evidence="3">
    <location>
        <begin position="49"/>
        <end position="68"/>
    </location>
</feature>
<feature type="region of interest" description="Disordered" evidence="3">
    <location>
        <begin position="49"/>
        <end position="100"/>
    </location>
</feature>
<dbReference type="PANTHER" id="PTHR23035">
    <property type="entry name" value="CILIA- AND FLAGELLA-ASSOCIATED PROTEIN 97-RELATED"/>
    <property type="match status" value="1"/>
</dbReference>
<dbReference type="GO" id="GO:0007283">
    <property type="term" value="P:spermatogenesis"/>
    <property type="evidence" value="ECO:0007669"/>
    <property type="project" value="TreeGrafter"/>
</dbReference>
<accession>A0A6P7WVZ1</accession>
<dbReference type="InterPro" id="IPR029488">
    <property type="entry name" value="Hmw/CFAP97"/>
</dbReference>
<evidence type="ECO:0000256" key="2">
    <source>
        <dbReference type="ARBA" id="ARBA00021424"/>
    </source>
</evidence>
<protein>
    <recommendedName>
        <fullName evidence="2">Cilia- and flagella-associated protein 97</fullName>
    </recommendedName>
</protein>
<evidence type="ECO:0000256" key="1">
    <source>
        <dbReference type="ARBA" id="ARBA00008315"/>
    </source>
</evidence>
<dbReference type="AlphaFoldDB" id="A0A6P7WVZ1"/>
<dbReference type="RefSeq" id="XP_030047357.1">
    <property type="nucleotide sequence ID" value="XM_030191497.1"/>
</dbReference>
<dbReference type="GeneID" id="115461575"/>
<proteinExistence type="inferred from homology"/>
<dbReference type="Proteomes" id="UP000515156">
    <property type="component" value="Chromosome 2"/>
</dbReference>
<comment type="similarity">
    <text evidence="1">Belongs to the CFAP97 family.</text>
</comment>
<feature type="compositionally biased region" description="Low complexity" evidence="3">
    <location>
        <begin position="196"/>
        <end position="210"/>
    </location>
</feature>
<evidence type="ECO:0000256" key="3">
    <source>
        <dbReference type="SAM" id="MobiDB-lite"/>
    </source>
</evidence>
<dbReference type="KEGG" id="muo:115461575"/>
<keyword evidence="5" id="KW-0282">Flagellum</keyword>
<feature type="compositionally biased region" description="Polar residues" evidence="3">
    <location>
        <begin position="88"/>
        <end position="99"/>
    </location>
</feature>
<feature type="region of interest" description="Disordered" evidence="3">
    <location>
        <begin position="120"/>
        <end position="237"/>
    </location>
</feature>
<keyword evidence="4" id="KW-1185">Reference proteome</keyword>
<keyword evidence="5" id="KW-0969">Cilium</keyword>
<dbReference type="CTD" id="57587"/>
<dbReference type="OrthoDB" id="515313at2759"/>
<evidence type="ECO:0000313" key="5">
    <source>
        <dbReference type="RefSeq" id="XP_030047357.1"/>
    </source>
</evidence>
<dbReference type="Pfam" id="PF13879">
    <property type="entry name" value="Hmw_CFAP97"/>
    <property type="match status" value="1"/>
</dbReference>
<gene>
    <name evidence="5" type="primary">CFAP97</name>
</gene>
<feature type="compositionally biased region" description="Basic residues" evidence="3">
    <location>
        <begin position="438"/>
        <end position="448"/>
    </location>
</feature>
<evidence type="ECO:0000313" key="4">
    <source>
        <dbReference type="Proteomes" id="UP000515156"/>
    </source>
</evidence>
<name>A0A6P7WVZ1_9AMPH</name>
<dbReference type="PANTHER" id="PTHR23035:SF1">
    <property type="entry name" value="CILIA- AND FLAGELLA-ASSOCIATED PROTEIN 97"/>
    <property type="match status" value="1"/>
</dbReference>